<dbReference type="PANTHER" id="PTHR38699:SF1">
    <property type="entry name" value="MITOPHAGY RECEPTOR ATG43"/>
    <property type="match status" value="1"/>
</dbReference>
<organism evidence="2 3">
    <name type="scientific">Tilletiopsis washingtonensis</name>
    <dbReference type="NCBI Taxonomy" id="58919"/>
    <lineage>
        <taxon>Eukaryota</taxon>
        <taxon>Fungi</taxon>
        <taxon>Dikarya</taxon>
        <taxon>Basidiomycota</taxon>
        <taxon>Ustilaginomycotina</taxon>
        <taxon>Exobasidiomycetes</taxon>
        <taxon>Entylomatales</taxon>
        <taxon>Entylomatales incertae sedis</taxon>
        <taxon>Tilletiopsis</taxon>
    </lineage>
</organism>
<feature type="compositionally biased region" description="Basic residues" evidence="1">
    <location>
        <begin position="63"/>
        <end position="73"/>
    </location>
</feature>
<proteinExistence type="predicted"/>
<name>A0A316ZGC1_9BASI</name>
<keyword evidence="3" id="KW-1185">Reference proteome</keyword>
<dbReference type="GO" id="GO:0140580">
    <property type="term" value="F:mitochondrion autophagosome adaptor activity"/>
    <property type="evidence" value="ECO:0007669"/>
    <property type="project" value="InterPro"/>
</dbReference>
<dbReference type="InterPro" id="IPR013898">
    <property type="entry name" value="Atg43"/>
</dbReference>
<sequence>MPSSSIDSSAGSSSGSSSGRADGLLPLSLPALLPDLRFEQSYLASVQHLVHEEEQQQSDKQDGRKHKVAKGRGPHGEKELWLGDLRVEWLPLMYITLRDQLVSPLVQGALWGLAGLSFGHLKAFMASRRSQPGGRGGAGKGLFGIKR</sequence>
<feature type="region of interest" description="Disordered" evidence="1">
    <location>
        <begin position="1"/>
        <end position="22"/>
    </location>
</feature>
<gene>
    <name evidence="2" type="ORF">FA09DRAFT_328183</name>
</gene>
<evidence type="ECO:0000313" key="3">
    <source>
        <dbReference type="Proteomes" id="UP000245946"/>
    </source>
</evidence>
<dbReference type="EMBL" id="KZ819286">
    <property type="protein sequence ID" value="PWO00055.1"/>
    <property type="molecule type" value="Genomic_DNA"/>
</dbReference>
<dbReference type="RefSeq" id="XP_025600333.1">
    <property type="nucleotide sequence ID" value="XM_025741674.1"/>
</dbReference>
<dbReference type="GeneID" id="37269218"/>
<dbReference type="AlphaFoldDB" id="A0A316ZGC1"/>
<reference evidence="2 3" key="1">
    <citation type="journal article" date="2018" name="Mol. Biol. Evol.">
        <title>Broad Genomic Sampling Reveals a Smut Pathogenic Ancestry of the Fungal Clade Ustilaginomycotina.</title>
        <authorList>
            <person name="Kijpornyongpan T."/>
            <person name="Mondo S.J."/>
            <person name="Barry K."/>
            <person name="Sandor L."/>
            <person name="Lee J."/>
            <person name="Lipzen A."/>
            <person name="Pangilinan J."/>
            <person name="LaButti K."/>
            <person name="Hainaut M."/>
            <person name="Henrissat B."/>
            <person name="Grigoriev I.V."/>
            <person name="Spatafora J.W."/>
            <person name="Aime M.C."/>
        </authorList>
    </citation>
    <scope>NUCLEOTIDE SEQUENCE [LARGE SCALE GENOMIC DNA]</scope>
    <source>
        <strain evidence="2 3">MCA 4186</strain>
    </source>
</reference>
<dbReference type="PANTHER" id="PTHR38699">
    <property type="entry name" value="CHROMOSOME 1, WHOLE GENOME SHOTGUN SEQUENCE"/>
    <property type="match status" value="1"/>
</dbReference>
<evidence type="ECO:0000313" key="2">
    <source>
        <dbReference type="EMBL" id="PWO00055.1"/>
    </source>
</evidence>
<evidence type="ECO:0000256" key="1">
    <source>
        <dbReference type="SAM" id="MobiDB-lite"/>
    </source>
</evidence>
<feature type="compositionally biased region" description="Basic and acidic residues" evidence="1">
    <location>
        <begin position="49"/>
        <end position="62"/>
    </location>
</feature>
<dbReference type="STRING" id="58919.A0A316ZGC1"/>
<feature type="region of interest" description="Disordered" evidence="1">
    <location>
        <begin position="49"/>
        <end position="77"/>
    </location>
</feature>
<dbReference type="Pfam" id="PF08589">
    <property type="entry name" value="ATG43"/>
    <property type="match status" value="1"/>
</dbReference>
<protein>
    <submittedName>
        <fullName evidence="2">Uncharacterized protein</fullName>
    </submittedName>
</protein>
<dbReference type="Proteomes" id="UP000245946">
    <property type="component" value="Unassembled WGS sequence"/>
</dbReference>
<accession>A0A316ZGC1</accession>
<dbReference type="GO" id="GO:0000423">
    <property type="term" value="P:mitophagy"/>
    <property type="evidence" value="ECO:0007669"/>
    <property type="project" value="InterPro"/>
</dbReference>
<dbReference type="OrthoDB" id="2430343at2759"/>